<accession>A0A1H5SCG8</accession>
<dbReference type="RefSeq" id="WP_103952204.1">
    <property type="nucleotide sequence ID" value="NZ_FNUL01000002.1"/>
</dbReference>
<name>A0A1H5SCG8_9FIRM</name>
<sequence>MDIIWKEQGFIYNEEYRELNEQTLLLDGRLSQEEAAAHPHVYCDIQEAFAGRELSEGSLENPTIMYIVPNVYWIDDPLATDTLQKKEGDRAPFGMHVNSRSLKIVGLSEKPENIVIAGNRGQSHACNGNYTLFSFQVEELFLANLTLGNYCCVDLVYPTNPALNQQKRTESVTQAQLAFQEGEKLCADNCRFVSRLNLVPVCGAKRALYRNCHFESTDDALNGNAVYVGCDFDFYGNRPIYQATGTGAVFIDCIFRSRIKTLGTEAEQYLTKEGGQIALIDCCYETAENVPVRVDWTKYPLPSLKCYQYGVVQNGKPVILGGGGSEETVQLQGKKALEAYVFEYEAKRYINIENLLGGSEGWNPLGEPEISKKAGKLRIPTFMQLQTDREKIVYGEDAIHVTAKVFLFSGEECRERVDFRLEKRDTVYAELIPETGHSCRIENRNHSEQEKQLVVHACTESGLEAAVAISVEPCLFPAPKLTGEPVMKMEREMGCVTLSYALSSKERTDASEISWYRCDTAAGEGAVLCAVTKRSIPLQCYRLTAADIGKYIKAVIIPRLSGSLPGIAKEVMTSFPVTEDEVDEKYLFTDFSELPDENQPELRRGSWTLDCARPVDIEINSSTFGSWEMDSSIPAWQYGETGNGSKGVGFYQNTQGARLRFAPVLKQYGDMSLTVKADPAKTAGQGFGSAGQYMDFGIKFEVEKLTGYALRVIRVKEASDAVAMALVEYREGKSSYLTALQLVSCYLTGFCVTVRLEGKTLIATAECDTPQPAYQMEKGYAHEVRLESEVSVNPEGGILIWHTGTPGTGGWQNTTMLHSIEVEWETASE</sequence>
<evidence type="ECO:0000313" key="1">
    <source>
        <dbReference type="EMBL" id="SEF47511.1"/>
    </source>
</evidence>
<dbReference type="AlphaFoldDB" id="A0A1H5SCG8"/>
<reference evidence="1 2" key="1">
    <citation type="submission" date="2016-10" db="EMBL/GenBank/DDBJ databases">
        <authorList>
            <person name="de Groot N.N."/>
        </authorList>
    </citation>
    <scope>NUCLEOTIDE SEQUENCE [LARGE SCALE GENOMIC DNA]</scope>
    <source>
        <strain evidence="1 2">D15d</strain>
    </source>
</reference>
<dbReference type="InterPro" id="IPR012334">
    <property type="entry name" value="Pectin_lyas_fold"/>
</dbReference>
<protein>
    <submittedName>
        <fullName evidence="1">Uncharacterized protein</fullName>
    </submittedName>
</protein>
<organism evidence="1 2">
    <name type="scientific">Lachnospira multipara</name>
    <dbReference type="NCBI Taxonomy" id="28051"/>
    <lineage>
        <taxon>Bacteria</taxon>
        <taxon>Bacillati</taxon>
        <taxon>Bacillota</taxon>
        <taxon>Clostridia</taxon>
        <taxon>Lachnospirales</taxon>
        <taxon>Lachnospiraceae</taxon>
        <taxon>Lachnospira</taxon>
    </lineage>
</organism>
<dbReference type="Gene3D" id="2.160.20.10">
    <property type="entry name" value="Single-stranded right-handed beta-helix, Pectin lyase-like"/>
    <property type="match status" value="1"/>
</dbReference>
<keyword evidence="2" id="KW-1185">Reference proteome</keyword>
<proteinExistence type="predicted"/>
<gene>
    <name evidence="1" type="ORF">SAMN05216537_102141</name>
</gene>
<dbReference type="Proteomes" id="UP000236726">
    <property type="component" value="Unassembled WGS sequence"/>
</dbReference>
<evidence type="ECO:0000313" key="2">
    <source>
        <dbReference type="Proteomes" id="UP000236726"/>
    </source>
</evidence>
<dbReference type="EMBL" id="FNUL01000002">
    <property type="protein sequence ID" value="SEF47511.1"/>
    <property type="molecule type" value="Genomic_DNA"/>
</dbReference>